<sequence>MPMPTTRKAYRAALLHSLADPAEVGLEASYEYFEDGLLVVENGQISALGHANDLLPSLAADIEIAHYPDALITPGFIDTHIHLPQTGMVGAYGEQLLDWLNTYTFPCERQFADPAHAEAVADIFIKELLRNGTTTALVFGSVHPQSVNAFFEAAEKLDLRMIAGKVMMDRNAPDYLTDTAESSYTESKALIERWHGKGRLHYAVTPRFAPTSTPEQLALAGQLLGEYPDLYMQTHISENLQEVQWVKALFPERKGYLDVYDHYRLLGERSVFAHGVHLCDEECARLAETGSAIAFCPTSNLFLGSGLFNLPMAEKHKVNVGLGTDVGGGTSFSLLQTLNEAYKVMQLQGARLSPFKSLYLATLGGARALRLEDRIGTLQPGTDADFLVLDYNATPLLSYRLKQARDIAEILFVLMTLGDDRTVAQTFAAGRLVHQR</sequence>
<protein>
    <recommendedName>
        <fullName evidence="3 7">Guanine deaminase</fullName>
        <shortName evidence="8">Guanase</shortName>
        <ecNumber evidence="3 7">3.5.4.3</ecNumber>
    </recommendedName>
    <alternativeName>
        <fullName evidence="8">Guanine aminohydrolase</fullName>
    </alternativeName>
</protein>
<evidence type="ECO:0000256" key="8">
    <source>
        <dbReference type="RuleBase" id="RU366009"/>
    </source>
</evidence>
<evidence type="ECO:0000256" key="5">
    <source>
        <dbReference type="ARBA" id="ARBA00022801"/>
    </source>
</evidence>
<comment type="cofactor">
    <cofactor evidence="8">
        <name>Zn(2+)</name>
        <dbReference type="ChEBI" id="CHEBI:29105"/>
    </cofactor>
    <text evidence="8">Binds 1 zinc ion per subunit.</text>
</comment>
<dbReference type="FunFam" id="3.20.20.140:FF:000022">
    <property type="entry name" value="Guanine deaminase"/>
    <property type="match status" value="1"/>
</dbReference>
<gene>
    <name evidence="10" type="ORF">ALQ77_00825</name>
</gene>
<dbReference type="EC" id="3.5.4.3" evidence="3 7"/>
<dbReference type="UniPathway" id="UPA00603">
    <property type="reaction ID" value="UER00660"/>
</dbReference>
<reference evidence="10 11" key="1">
    <citation type="submission" date="2018-08" db="EMBL/GenBank/DDBJ databases">
        <title>Recombination of ecologically and evolutionarily significant loci maintains genetic cohesion in the Pseudomonas syringae species complex.</title>
        <authorList>
            <person name="Dillon M."/>
            <person name="Thakur S."/>
            <person name="Almeida R.N.D."/>
            <person name="Weir B.S."/>
            <person name="Guttman D.S."/>
        </authorList>
    </citation>
    <scope>NUCLEOTIDE SEQUENCE [LARGE SCALE GENOMIC DNA]</scope>
    <source>
        <strain evidence="10 11">NCPPB2445</strain>
    </source>
</reference>
<keyword evidence="11" id="KW-1185">Reference proteome</keyword>
<evidence type="ECO:0000313" key="10">
    <source>
        <dbReference type="EMBL" id="RMM46144.1"/>
    </source>
</evidence>
<dbReference type="NCBIfam" id="NF006679">
    <property type="entry name" value="PRK09228.1"/>
    <property type="match status" value="1"/>
</dbReference>
<evidence type="ECO:0000256" key="7">
    <source>
        <dbReference type="NCBIfam" id="TIGR02967"/>
    </source>
</evidence>
<keyword evidence="5 8" id="KW-0378">Hydrolase</keyword>
<organism evidence="10 11">
    <name type="scientific">Pseudomonas corrugata</name>
    <dbReference type="NCBI Taxonomy" id="47879"/>
    <lineage>
        <taxon>Bacteria</taxon>
        <taxon>Pseudomonadati</taxon>
        <taxon>Pseudomonadota</taxon>
        <taxon>Gammaproteobacteria</taxon>
        <taxon>Pseudomonadales</taxon>
        <taxon>Pseudomonadaceae</taxon>
        <taxon>Pseudomonas</taxon>
    </lineage>
</organism>
<dbReference type="PANTHER" id="PTHR11271:SF6">
    <property type="entry name" value="GUANINE DEAMINASE"/>
    <property type="match status" value="1"/>
</dbReference>
<comment type="pathway">
    <text evidence="1 8">Purine metabolism; guanine degradation; xanthine from guanine: step 1/1.</text>
</comment>
<accession>A0A3M3E962</accession>
<comment type="catalytic activity">
    <reaction evidence="8">
        <text>guanine + H2O + H(+) = xanthine + NH4(+)</text>
        <dbReference type="Rhea" id="RHEA:14665"/>
        <dbReference type="ChEBI" id="CHEBI:15377"/>
        <dbReference type="ChEBI" id="CHEBI:15378"/>
        <dbReference type="ChEBI" id="CHEBI:16235"/>
        <dbReference type="ChEBI" id="CHEBI:17712"/>
        <dbReference type="ChEBI" id="CHEBI:28938"/>
        <dbReference type="EC" id="3.5.4.3"/>
    </reaction>
</comment>
<proteinExistence type="inferred from homology"/>
<dbReference type="CDD" id="cd01303">
    <property type="entry name" value="GDEase"/>
    <property type="match status" value="1"/>
</dbReference>
<evidence type="ECO:0000256" key="1">
    <source>
        <dbReference type="ARBA" id="ARBA00004984"/>
    </source>
</evidence>
<dbReference type="InterPro" id="IPR014311">
    <property type="entry name" value="Guanine_deaminase"/>
</dbReference>
<dbReference type="STRING" id="47879.AXG94_24435"/>
<dbReference type="NCBIfam" id="TIGR02967">
    <property type="entry name" value="guan_deamin"/>
    <property type="match status" value="1"/>
</dbReference>
<evidence type="ECO:0000313" key="11">
    <source>
        <dbReference type="Proteomes" id="UP000270661"/>
    </source>
</evidence>
<dbReference type="Proteomes" id="UP000270661">
    <property type="component" value="Unassembled WGS sequence"/>
</dbReference>
<dbReference type="GO" id="GO:0006147">
    <property type="term" value="P:guanine catabolic process"/>
    <property type="evidence" value="ECO:0007669"/>
    <property type="project" value="UniProtKB-UniRule"/>
</dbReference>
<keyword evidence="4 8" id="KW-0479">Metal-binding</keyword>
<evidence type="ECO:0000256" key="3">
    <source>
        <dbReference type="ARBA" id="ARBA00012781"/>
    </source>
</evidence>
<comment type="caution">
    <text evidence="10">The sequence shown here is derived from an EMBL/GenBank/DDBJ whole genome shotgun (WGS) entry which is preliminary data.</text>
</comment>
<dbReference type="AlphaFoldDB" id="A0A3M3E962"/>
<dbReference type="PANTHER" id="PTHR11271">
    <property type="entry name" value="GUANINE DEAMINASE"/>
    <property type="match status" value="1"/>
</dbReference>
<dbReference type="SUPFAM" id="SSF51556">
    <property type="entry name" value="Metallo-dependent hydrolases"/>
    <property type="match status" value="1"/>
</dbReference>
<dbReference type="SUPFAM" id="SSF51338">
    <property type="entry name" value="Composite domain of metallo-dependent hydrolases"/>
    <property type="match status" value="2"/>
</dbReference>
<dbReference type="InterPro" id="IPR011059">
    <property type="entry name" value="Metal-dep_hydrolase_composite"/>
</dbReference>
<dbReference type="Gene3D" id="3.20.20.140">
    <property type="entry name" value="Metal-dependent hydrolases"/>
    <property type="match status" value="1"/>
</dbReference>
<dbReference type="GO" id="GO:0005829">
    <property type="term" value="C:cytosol"/>
    <property type="evidence" value="ECO:0007669"/>
    <property type="project" value="TreeGrafter"/>
</dbReference>
<dbReference type="Gene3D" id="2.30.40.10">
    <property type="entry name" value="Urease, subunit C, domain 1"/>
    <property type="match status" value="1"/>
</dbReference>
<keyword evidence="6 8" id="KW-0862">Zinc</keyword>
<comment type="similarity">
    <text evidence="2 8">Belongs to the metallo-dependent hydrolases superfamily. ATZ/TRZ family.</text>
</comment>
<dbReference type="EMBL" id="RBOJ01000092">
    <property type="protein sequence ID" value="RMM46144.1"/>
    <property type="molecule type" value="Genomic_DNA"/>
</dbReference>
<dbReference type="GO" id="GO:0008892">
    <property type="term" value="F:guanine deaminase activity"/>
    <property type="evidence" value="ECO:0007669"/>
    <property type="project" value="UniProtKB-UniRule"/>
</dbReference>
<dbReference type="InterPro" id="IPR051607">
    <property type="entry name" value="Metallo-dep_hydrolases"/>
</dbReference>
<dbReference type="InterPro" id="IPR032466">
    <property type="entry name" value="Metal_Hydrolase"/>
</dbReference>
<dbReference type="GO" id="GO:0008270">
    <property type="term" value="F:zinc ion binding"/>
    <property type="evidence" value="ECO:0007669"/>
    <property type="project" value="UniProtKB-UniRule"/>
</dbReference>
<comment type="function">
    <text evidence="8">Catalyzes the hydrolytic deamination of guanine, producing xanthine and ammonia.</text>
</comment>
<feature type="domain" description="Amidohydrolase-related" evidence="9">
    <location>
        <begin position="72"/>
        <end position="433"/>
    </location>
</feature>
<evidence type="ECO:0000256" key="2">
    <source>
        <dbReference type="ARBA" id="ARBA00006745"/>
    </source>
</evidence>
<evidence type="ECO:0000256" key="6">
    <source>
        <dbReference type="ARBA" id="ARBA00022833"/>
    </source>
</evidence>
<name>A0A3M3E962_9PSED</name>
<dbReference type="InterPro" id="IPR006680">
    <property type="entry name" value="Amidohydro-rel"/>
</dbReference>
<evidence type="ECO:0000256" key="4">
    <source>
        <dbReference type="ARBA" id="ARBA00022723"/>
    </source>
</evidence>
<dbReference type="Pfam" id="PF01979">
    <property type="entry name" value="Amidohydro_1"/>
    <property type="match status" value="1"/>
</dbReference>
<evidence type="ECO:0000259" key="9">
    <source>
        <dbReference type="Pfam" id="PF01979"/>
    </source>
</evidence>